<evidence type="ECO:0000313" key="3">
    <source>
        <dbReference type="WBParaSite" id="SSLN_0000265601-mRNA-1"/>
    </source>
</evidence>
<protein>
    <submittedName>
        <fullName evidence="1 3">Uncharacterized protein</fullName>
    </submittedName>
</protein>
<evidence type="ECO:0000313" key="2">
    <source>
        <dbReference type="Proteomes" id="UP000275846"/>
    </source>
</evidence>
<accession>A0A183SEC1</accession>
<organism evidence="3">
    <name type="scientific">Schistocephalus solidus</name>
    <name type="common">Tapeworm</name>
    <dbReference type="NCBI Taxonomy" id="70667"/>
    <lineage>
        <taxon>Eukaryota</taxon>
        <taxon>Metazoa</taxon>
        <taxon>Spiralia</taxon>
        <taxon>Lophotrochozoa</taxon>
        <taxon>Platyhelminthes</taxon>
        <taxon>Cestoda</taxon>
        <taxon>Eucestoda</taxon>
        <taxon>Diphyllobothriidea</taxon>
        <taxon>Diphyllobothriidae</taxon>
        <taxon>Schistocephalus</taxon>
    </lineage>
</organism>
<gene>
    <name evidence="1" type="ORF">SSLN_LOCUS2569</name>
</gene>
<keyword evidence="2" id="KW-1185">Reference proteome</keyword>
<dbReference type="EMBL" id="UYSU01032286">
    <property type="protein sequence ID" value="VDL88954.1"/>
    <property type="molecule type" value="Genomic_DNA"/>
</dbReference>
<proteinExistence type="predicted"/>
<reference evidence="3" key="1">
    <citation type="submission" date="2016-06" db="UniProtKB">
        <authorList>
            <consortium name="WormBaseParasite"/>
        </authorList>
    </citation>
    <scope>IDENTIFICATION</scope>
</reference>
<reference evidence="1 2" key="2">
    <citation type="submission" date="2018-11" db="EMBL/GenBank/DDBJ databases">
        <authorList>
            <consortium name="Pathogen Informatics"/>
        </authorList>
    </citation>
    <scope>NUCLEOTIDE SEQUENCE [LARGE SCALE GENOMIC DNA]</scope>
    <source>
        <strain evidence="1 2">NST_G2</strain>
    </source>
</reference>
<sequence length="155" mass="16438">MLAPVGGNAPVAASSWYPTLTCGSLKLVLPSGHSPGNHHDQRAKPGEGLRCSVHPHTRYVCSRPLHFTFSRPPCLSPPTSLLLPLLYPLFTPSSPIISLTLTSLFPSSALPLPSPFPPPNGRKSPTTRATCINVGGPGESVVLSPNQLVIHSRVR</sequence>
<dbReference type="AlphaFoldDB" id="A0A183SEC1"/>
<evidence type="ECO:0000313" key="1">
    <source>
        <dbReference type="EMBL" id="VDL88954.1"/>
    </source>
</evidence>
<dbReference type="Proteomes" id="UP000275846">
    <property type="component" value="Unassembled WGS sequence"/>
</dbReference>
<dbReference type="WBParaSite" id="SSLN_0000265601-mRNA-1">
    <property type="protein sequence ID" value="SSLN_0000265601-mRNA-1"/>
    <property type="gene ID" value="SSLN_0000265601"/>
</dbReference>
<name>A0A183SEC1_SCHSO</name>